<evidence type="ECO:0000313" key="2">
    <source>
        <dbReference type="EMBL" id="WXB19216.1"/>
    </source>
</evidence>
<reference evidence="2 3" key="1">
    <citation type="submission" date="2021-12" db="EMBL/GenBank/DDBJ databases">
        <title>Discovery of the Pendulisporaceae a myxobacterial family with distinct sporulation behavior and unique specialized metabolism.</title>
        <authorList>
            <person name="Garcia R."/>
            <person name="Popoff A."/>
            <person name="Bader C.D."/>
            <person name="Loehr J."/>
            <person name="Walesch S."/>
            <person name="Walt C."/>
            <person name="Boldt J."/>
            <person name="Bunk B."/>
            <person name="Haeckl F.J.F.P.J."/>
            <person name="Gunesch A.P."/>
            <person name="Birkelbach J."/>
            <person name="Nuebel U."/>
            <person name="Pietschmann T."/>
            <person name="Bach T."/>
            <person name="Mueller R."/>
        </authorList>
    </citation>
    <scope>NUCLEOTIDE SEQUENCE [LARGE SCALE GENOMIC DNA]</scope>
    <source>
        <strain evidence="2 3">MSr11954</strain>
    </source>
</reference>
<accession>A0ABZ2M9L8</accession>
<proteinExistence type="predicted"/>
<feature type="compositionally biased region" description="Basic and acidic residues" evidence="1">
    <location>
        <begin position="65"/>
        <end position="78"/>
    </location>
</feature>
<organism evidence="2 3">
    <name type="scientific">Pendulispora albinea</name>
    <dbReference type="NCBI Taxonomy" id="2741071"/>
    <lineage>
        <taxon>Bacteria</taxon>
        <taxon>Pseudomonadati</taxon>
        <taxon>Myxococcota</taxon>
        <taxon>Myxococcia</taxon>
        <taxon>Myxococcales</taxon>
        <taxon>Sorangiineae</taxon>
        <taxon>Pendulisporaceae</taxon>
        <taxon>Pendulispora</taxon>
    </lineage>
</organism>
<evidence type="ECO:0008006" key="4">
    <source>
        <dbReference type="Google" id="ProtNLM"/>
    </source>
</evidence>
<sequence>MGMFQPSGVPWRRVVLALAPWLLASACVALTIDGVAFRHPSGNDGDPMFGPGGPVPVEHAPAPKSQERTIDPSERIPV</sequence>
<keyword evidence="3" id="KW-1185">Reference proteome</keyword>
<dbReference type="Proteomes" id="UP001370348">
    <property type="component" value="Chromosome"/>
</dbReference>
<dbReference type="RefSeq" id="WP_394828840.1">
    <property type="nucleotide sequence ID" value="NZ_CP089984.1"/>
</dbReference>
<evidence type="ECO:0000256" key="1">
    <source>
        <dbReference type="SAM" id="MobiDB-lite"/>
    </source>
</evidence>
<feature type="region of interest" description="Disordered" evidence="1">
    <location>
        <begin position="40"/>
        <end position="78"/>
    </location>
</feature>
<gene>
    <name evidence="2" type="ORF">LZC94_18515</name>
</gene>
<name>A0ABZ2M9L8_9BACT</name>
<dbReference type="EMBL" id="CP089984">
    <property type="protein sequence ID" value="WXB19216.1"/>
    <property type="molecule type" value="Genomic_DNA"/>
</dbReference>
<protein>
    <recommendedName>
        <fullName evidence="4">Lipoprotein</fullName>
    </recommendedName>
</protein>
<evidence type="ECO:0000313" key="3">
    <source>
        <dbReference type="Proteomes" id="UP001370348"/>
    </source>
</evidence>